<dbReference type="EMBL" id="CADIKB010000031">
    <property type="protein sequence ID" value="CAB3723253.1"/>
    <property type="molecule type" value="Genomic_DNA"/>
</dbReference>
<dbReference type="Proteomes" id="UP000494249">
    <property type="component" value="Unassembled WGS sequence"/>
</dbReference>
<dbReference type="Pfam" id="PF16976">
    <property type="entry name" value="RcpC"/>
    <property type="match status" value="1"/>
</dbReference>
<accession>A0A6J5C2H2</accession>
<evidence type="ECO:0000313" key="3">
    <source>
        <dbReference type="Proteomes" id="UP000494249"/>
    </source>
</evidence>
<dbReference type="CDD" id="cd11614">
    <property type="entry name" value="SAF_CpaB_FlgA_like"/>
    <property type="match status" value="1"/>
</dbReference>
<dbReference type="InterPro" id="IPR031571">
    <property type="entry name" value="RcpC_dom"/>
</dbReference>
<dbReference type="NCBIfam" id="TIGR03177">
    <property type="entry name" value="pilus_cpaB"/>
    <property type="match status" value="1"/>
</dbReference>
<dbReference type="SMART" id="SM00858">
    <property type="entry name" value="SAF"/>
    <property type="match status" value="1"/>
</dbReference>
<name>A0A6J5C2H2_9BURK</name>
<proteinExistence type="predicted"/>
<dbReference type="InterPro" id="IPR017592">
    <property type="entry name" value="Pilus_assmbl_Flp-typ_CpaB"/>
</dbReference>
<organism evidence="2 3">
    <name type="scientific">Paraburkholderia phenoliruptrix</name>
    <dbReference type="NCBI Taxonomy" id="252970"/>
    <lineage>
        <taxon>Bacteria</taxon>
        <taxon>Pseudomonadati</taxon>
        <taxon>Pseudomonadota</taxon>
        <taxon>Betaproteobacteria</taxon>
        <taxon>Burkholderiales</taxon>
        <taxon>Burkholderiaceae</taxon>
        <taxon>Paraburkholderia</taxon>
    </lineage>
</organism>
<sequence>MRFAGRPVMLKLTRIAAGALIGLALLLGLFAVTLLRRPAPAPVASVRQTVFPVVVATRVLPAGKPIAADALRVQPLPINPNGAFADPSLVAGRVPAADIGAEAPVLEEQLSSGLAERIQPGERAVAVRVEESNAVGNRLRPGNFVDVFFTLKRDGNLGSGGEIEHTQARLLMSKLRVLAFGNATAAGDTSGDPNGMVRTAVLAVPVADVDRLTLAETSGRLVFALRNPKDTEVIDAGAFAPLPGVLKASTPAGGAVPPGDSTRAAAGVSLDALSGGAGGVGSAGNAAPRVPLAPHLAPPVTRVVNRAGTAGSGAIEVIRGGRAETVAR</sequence>
<gene>
    <name evidence="2" type="ORF">LMG22037_04949</name>
</gene>
<dbReference type="Pfam" id="PF08666">
    <property type="entry name" value="SAF"/>
    <property type="match status" value="1"/>
</dbReference>
<dbReference type="AlphaFoldDB" id="A0A6J5C2H2"/>
<evidence type="ECO:0000313" key="2">
    <source>
        <dbReference type="EMBL" id="CAB3723253.1"/>
    </source>
</evidence>
<protein>
    <recommendedName>
        <fullName evidence="1">SAF domain-containing protein</fullName>
    </recommendedName>
</protein>
<reference evidence="2 3" key="1">
    <citation type="submission" date="2020-04" db="EMBL/GenBank/DDBJ databases">
        <authorList>
            <person name="De Canck E."/>
        </authorList>
    </citation>
    <scope>NUCLEOTIDE SEQUENCE [LARGE SCALE GENOMIC DNA]</scope>
    <source>
        <strain evidence="2 3">LMG 22037</strain>
    </source>
</reference>
<evidence type="ECO:0000259" key="1">
    <source>
        <dbReference type="SMART" id="SM00858"/>
    </source>
</evidence>
<dbReference type="InterPro" id="IPR013974">
    <property type="entry name" value="SAF"/>
</dbReference>
<feature type="domain" description="SAF" evidence="1">
    <location>
        <begin position="51"/>
        <end position="111"/>
    </location>
</feature>